<keyword evidence="12" id="KW-1185">Reference proteome</keyword>
<dbReference type="AlphaFoldDB" id="A0A5C1NPJ6"/>
<dbReference type="OrthoDB" id="9800607at2"/>
<evidence type="ECO:0000313" key="11">
    <source>
        <dbReference type="EMBL" id="QEM83719.1"/>
    </source>
</evidence>
<gene>
    <name evidence="11" type="ORF">E4T21_20715</name>
</gene>
<dbReference type="InterPro" id="IPR036188">
    <property type="entry name" value="FAD/NAD-bd_sf"/>
</dbReference>
<dbReference type="PANTHER" id="PTHR43429">
    <property type="entry name" value="PYRIDINE NUCLEOTIDE-DISULFIDE OXIDOREDUCTASE DOMAIN-CONTAINING"/>
    <property type="match status" value="1"/>
</dbReference>
<dbReference type="Gene3D" id="3.30.390.120">
    <property type="match status" value="1"/>
</dbReference>
<accession>A0A5C1NPJ6</accession>
<dbReference type="GO" id="GO:0005737">
    <property type="term" value="C:cytoplasm"/>
    <property type="evidence" value="ECO:0007669"/>
    <property type="project" value="UniProtKB-SubCell"/>
</dbReference>
<evidence type="ECO:0000256" key="1">
    <source>
        <dbReference type="ARBA" id="ARBA00001974"/>
    </source>
</evidence>
<dbReference type="SUPFAM" id="SSF51905">
    <property type="entry name" value="FAD/NAD(P)-binding domain"/>
    <property type="match status" value="1"/>
</dbReference>
<dbReference type="PANTHER" id="PTHR43429:SF3">
    <property type="entry name" value="NITRITE REDUCTASE [NAD(P)H]"/>
    <property type="match status" value="1"/>
</dbReference>
<proteinExistence type="inferred from homology"/>
<evidence type="ECO:0000259" key="9">
    <source>
        <dbReference type="Pfam" id="PF07992"/>
    </source>
</evidence>
<dbReference type="RefSeq" id="WP_149286839.1">
    <property type="nucleotide sequence ID" value="NZ_CP038437.2"/>
</dbReference>
<evidence type="ECO:0000256" key="2">
    <source>
        <dbReference type="ARBA" id="ARBA00004496"/>
    </source>
</evidence>
<evidence type="ECO:0000313" key="12">
    <source>
        <dbReference type="Proteomes" id="UP000324285"/>
    </source>
</evidence>
<dbReference type="Pfam" id="PF18113">
    <property type="entry name" value="Rbx_binding"/>
    <property type="match status" value="1"/>
</dbReference>
<dbReference type="Pfam" id="PF07992">
    <property type="entry name" value="Pyr_redox_2"/>
    <property type="match status" value="1"/>
</dbReference>
<name>A0A5C1NPJ6_9GAMM</name>
<sequence>MQAPLTIIGTGMAGIGLARQVRTLDSSRPITLISADSADDYSKPLLSTGFAKRLPPHKLAARSALELADQLSVVVRSSTRVDSIDCAAHELVLGPERLPYGNLVIATGAVPVPPFSLSEQLAGRVFSINDLDDYRIFHAALESLGRPARIAIIGLGLVGCEFANDLHAGGHSVSLIGPERALLPRLLPEPLGLALGQAFLRAGMHLHYGRLVTAIHPAGEDVDLTLDDGEGIGADLVLIATGLRPRVELAEAAGIDAGPDGIRVNRYLATSVENIHALGDVASVDGINAMYVQPLQASVKALAATLTGNPTQVRYGPWPVLVKTPLLPVVSLPPIHEQVTWRIEADGEDMTALAEDESGQLQGFALTGRCVRRKVELARSAPPLLG</sequence>
<organism evidence="11 12">
    <name type="scientific">Halomonas binhaiensis</name>
    <dbReference type="NCBI Taxonomy" id="2562282"/>
    <lineage>
        <taxon>Bacteria</taxon>
        <taxon>Pseudomonadati</taxon>
        <taxon>Pseudomonadota</taxon>
        <taxon>Gammaproteobacteria</taxon>
        <taxon>Oceanospirillales</taxon>
        <taxon>Halomonadaceae</taxon>
        <taxon>Halomonas</taxon>
    </lineage>
</organism>
<protein>
    <submittedName>
        <fullName evidence="11">FAD-dependent oxidoreductase</fullName>
    </submittedName>
</protein>
<keyword evidence="4" id="KW-0963">Cytoplasm</keyword>
<dbReference type="Gene3D" id="3.50.50.60">
    <property type="entry name" value="FAD/NAD(P)-binding domain"/>
    <property type="match status" value="2"/>
</dbReference>
<reference evidence="11" key="1">
    <citation type="submission" date="2021-02" db="EMBL/GenBank/DDBJ databases">
        <title>Strain Y2R2, a novel species of the genus Halomonas.</title>
        <authorList>
            <person name="Huang H."/>
        </authorList>
    </citation>
    <scope>NUCLEOTIDE SEQUENCE</scope>
    <source>
        <strain evidence="11">Y2R2</strain>
    </source>
</reference>
<comment type="subcellular location">
    <subcellularLocation>
        <location evidence="2">Cytoplasm</location>
    </subcellularLocation>
</comment>
<dbReference type="EMBL" id="CP038437">
    <property type="protein sequence ID" value="QEM83719.1"/>
    <property type="molecule type" value="Genomic_DNA"/>
</dbReference>
<evidence type="ECO:0000259" key="10">
    <source>
        <dbReference type="Pfam" id="PF18113"/>
    </source>
</evidence>
<dbReference type="InterPro" id="IPR041364">
    <property type="entry name" value="Rbx-bd"/>
</dbReference>
<comment type="similarity">
    <text evidence="3">Belongs to the FAD-dependent oxidoreductase family.</text>
</comment>
<feature type="domain" description="FAD/NAD(P)-binding" evidence="9">
    <location>
        <begin position="6"/>
        <end position="289"/>
    </location>
</feature>
<comment type="cofactor">
    <cofactor evidence="1">
        <name>FAD</name>
        <dbReference type="ChEBI" id="CHEBI:57692"/>
    </cofactor>
</comment>
<dbReference type="PRINTS" id="PR00411">
    <property type="entry name" value="PNDRDTASEI"/>
</dbReference>
<dbReference type="KEGG" id="hbh:E4T21_20715"/>
<keyword evidence="5" id="KW-0285">Flavoprotein</keyword>
<evidence type="ECO:0000256" key="8">
    <source>
        <dbReference type="ARBA" id="ARBA00023027"/>
    </source>
</evidence>
<dbReference type="Proteomes" id="UP000324285">
    <property type="component" value="Chromosome"/>
</dbReference>
<dbReference type="InterPro" id="IPR050260">
    <property type="entry name" value="FAD-bd_OxRdtase"/>
</dbReference>
<keyword evidence="6" id="KW-0274">FAD</keyword>
<evidence type="ECO:0000256" key="3">
    <source>
        <dbReference type="ARBA" id="ARBA00006442"/>
    </source>
</evidence>
<dbReference type="PRINTS" id="PR00368">
    <property type="entry name" value="FADPNR"/>
</dbReference>
<evidence type="ECO:0000256" key="7">
    <source>
        <dbReference type="ARBA" id="ARBA00023002"/>
    </source>
</evidence>
<evidence type="ECO:0000256" key="6">
    <source>
        <dbReference type="ARBA" id="ARBA00022827"/>
    </source>
</evidence>
<dbReference type="InterPro" id="IPR023753">
    <property type="entry name" value="FAD/NAD-binding_dom"/>
</dbReference>
<keyword evidence="8" id="KW-0520">NAD</keyword>
<feature type="domain" description="Rubredoxin binding" evidence="10">
    <location>
        <begin position="312"/>
        <end position="379"/>
    </location>
</feature>
<keyword evidence="7" id="KW-0560">Oxidoreductase</keyword>
<dbReference type="GO" id="GO:0016491">
    <property type="term" value="F:oxidoreductase activity"/>
    <property type="evidence" value="ECO:0007669"/>
    <property type="project" value="UniProtKB-KW"/>
</dbReference>
<evidence type="ECO:0000256" key="5">
    <source>
        <dbReference type="ARBA" id="ARBA00022630"/>
    </source>
</evidence>
<evidence type="ECO:0000256" key="4">
    <source>
        <dbReference type="ARBA" id="ARBA00022490"/>
    </source>
</evidence>